<dbReference type="OrthoDB" id="31158at2"/>
<proteinExistence type="predicted"/>
<dbReference type="RefSeq" id="WP_138404905.1">
    <property type="nucleotide sequence ID" value="NZ_VBSP01000028.1"/>
</dbReference>
<dbReference type="InterPro" id="IPR001375">
    <property type="entry name" value="Peptidase_S9_cat"/>
</dbReference>
<name>A0A5R9DVB1_9LACT</name>
<evidence type="ECO:0000259" key="1">
    <source>
        <dbReference type="Pfam" id="PF00326"/>
    </source>
</evidence>
<feature type="domain" description="Peptidase S9 prolyl oligopeptidase catalytic" evidence="1">
    <location>
        <begin position="91"/>
        <end position="243"/>
    </location>
</feature>
<dbReference type="SUPFAM" id="SSF53474">
    <property type="entry name" value="alpha/beta-Hydrolases"/>
    <property type="match status" value="1"/>
</dbReference>
<accession>A0A5R9DVB1</accession>
<dbReference type="Gene3D" id="3.40.50.1820">
    <property type="entry name" value="alpha/beta hydrolase"/>
    <property type="match status" value="1"/>
</dbReference>
<dbReference type="EMBL" id="VBSP01000028">
    <property type="protein sequence ID" value="TLQ40506.1"/>
    <property type="molecule type" value="Genomic_DNA"/>
</dbReference>
<dbReference type="AlphaFoldDB" id="A0A5R9DVB1"/>
<dbReference type="GO" id="GO:0016787">
    <property type="term" value="F:hydrolase activity"/>
    <property type="evidence" value="ECO:0007669"/>
    <property type="project" value="UniProtKB-KW"/>
</dbReference>
<dbReference type="Pfam" id="PF00326">
    <property type="entry name" value="Peptidase_S9"/>
    <property type="match status" value="1"/>
</dbReference>
<dbReference type="Proteomes" id="UP000306420">
    <property type="component" value="Unassembled WGS sequence"/>
</dbReference>
<protein>
    <submittedName>
        <fullName evidence="2">Alpha/beta fold hydrolase</fullName>
    </submittedName>
</protein>
<gene>
    <name evidence="2" type="ORF">FEZ33_08100</name>
</gene>
<organism evidence="2 3">
    <name type="scientific">Ruoffia tabacinasalis</name>
    <dbReference type="NCBI Taxonomy" id="87458"/>
    <lineage>
        <taxon>Bacteria</taxon>
        <taxon>Bacillati</taxon>
        <taxon>Bacillota</taxon>
        <taxon>Bacilli</taxon>
        <taxon>Lactobacillales</taxon>
        <taxon>Aerococcaceae</taxon>
        <taxon>Ruoffia</taxon>
    </lineage>
</organism>
<dbReference type="InterPro" id="IPR029058">
    <property type="entry name" value="AB_hydrolase_fold"/>
</dbReference>
<sequence>MRHITKSYYVNEIPVIEIIDANLEDKAAPLAIFYHGFTGSKDSSMTFGNEIAKRGFRVIMPDAQHHGERRKYGVDLNVNGILFFEALMSNVKEFPEIVHFYRSKELIKDDFIAVAGMSMGGMTTSLILKANKEVNVAVVLMGSPQQIKFNDWIVNQYVSHGGEVDQLAPNAKTIYEYMTEYFKKYDLGLDPQAINQRPLLFWHSKQDPVVPYIYAEEFVEAAKNIPEGKYVYLKPDDQGAHKVPFIEMARMGEFISAAYNEEVENVYEVAEENFNKLWG</sequence>
<reference evidence="2 3" key="1">
    <citation type="submission" date="2019-05" db="EMBL/GenBank/DDBJ databases">
        <title>The metagenome of a microbial culture collection derived from dairy environment covers the genomic content of the human microbiome.</title>
        <authorList>
            <person name="Roder T."/>
            <person name="Wuthrich D."/>
            <person name="Sattari Z."/>
            <person name="Von Ah U."/>
            <person name="Bar C."/>
            <person name="Ronchi F."/>
            <person name="Macpherson A.J."/>
            <person name="Ganal-Vonarburg S.C."/>
            <person name="Bruggmann R."/>
            <person name="Vergeres G."/>
        </authorList>
    </citation>
    <scope>NUCLEOTIDE SEQUENCE [LARGE SCALE GENOMIC DNA]</scope>
    <source>
        <strain evidence="2 3">FAM 24227</strain>
    </source>
</reference>
<comment type="caution">
    <text evidence="2">The sequence shown here is derived from an EMBL/GenBank/DDBJ whole genome shotgun (WGS) entry which is preliminary data.</text>
</comment>
<keyword evidence="2" id="KW-0378">Hydrolase</keyword>
<evidence type="ECO:0000313" key="2">
    <source>
        <dbReference type="EMBL" id="TLQ40506.1"/>
    </source>
</evidence>
<evidence type="ECO:0000313" key="3">
    <source>
        <dbReference type="Proteomes" id="UP000306420"/>
    </source>
</evidence>